<dbReference type="Gene3D" id="3.30.160.60">
    <property type="entry name" value="Classic Zinc Finger"/>
    <property type="match status" value="1"/>
</dbReference>
<protein>
    <recommendedName>
        <fullName evidence="10">C2H2-type domain-containing protein</fullName>
    </recommendedName>
</protein>
<dbReference type="EMBL" id="CAXLJM020000075">
    <property type="protein sequence ID" value="CAL8128974.1"/>
    <property type="molecule type" value="Genomic_DNA"/>
</dbReference>
<proteinExistence type="predicted"/>
<evidence type="ECO:0000256" key="2">
    <source>
        <dbReference type="ARBA" id="ARBA00022723"/>
    </source>
</evidence>
<gene>
    <name evidence="11" type="ORF">ODALV1_LOCUS22733</name>
</gene>
<organism evidence="11 12">
    <name type="scientific">Orchesella dallaii</name>
    <dbReference type="NCBI Taxonomy" id="48710"/>
    <lineage>
        <taxon>Eukaryota</taxon>
        <taxon>Metazoa</taxon>
        <taxon>Ecdysozoa</taxon>
        <taxon>Arthropoda</taxon>
        <taxon>Hexapoda</taxon>
        <taxon>Collembola</taxon>
        <taxon>Entomobryomorpha</taxon>
        <taxon>Entomobryoidea</taxon>
        <taxon>Orchesellidae</taxon>
        <taxon>Orchesellinae</taxon>
        <taxon>Orchesella</taxon>
    </lineage>
</organism>
<keyword evidence="12" id="KW-1185">Reference proteome</keyword>
<evidence type="ECO:0000313" key="11">
    <source>
        <dbReference type="EMBL" id="CAL8128974.1"/>
    </source>
</evidence>
<evidence type="ECO:0000256" key="1">
    <source>
        <dbReference type="ARBA" id="ARBA00004123"/>
    </source>
</evidence>
<evidence type="ECO:0000256" key="9">
    <source>
        <dbReference type="SAM" id="Coils"/>
    </source>
</evidence>
<dbReference type="InterPro" id="IPR036236">
    <property type="entry name" value="Znf_C2H2_sf"/>
</dbReference>
<keyword evidence="6" id="KW-0238">DNA-binding</keyword>
<keyword evidence="5" id="KW-0862">Zinc</keyword>
<evidence type="ECO:0000313" key="12">
    <source>
        <dbReference type="Proteomes" id="UP001642540"/>
    </source>
</evidence>
<dbReference type="PROSITE" id="PS00028">
    <property type="entry name" value="ZINC_FINGER_C2H2_1"/>
    <property type="match status" value="1"/>
</dbReference>
<reference evidence="11 12" key="1">
    <citation type="submission" date="2024-08" db="EMBL/GenBank/DDBJ databases">
        <authorList>
            <person name="Cucini C."/>
            <person name="Frati F."/>
        </authorList>
    </citation>
    <scope>NUCLEOTIDE SEQUENCE [LARGE SCALE GENOMIC DNA]</scope>
</reference>
<keyword evidence="7" id="KW-0539">Nucleus</keyword>
<evidence type="ECO:0000256" key="5">
    <source>
        <dbReference type="ARBA" id="ARBA00022833"/>
    </source>
</evidence>
<feature type="domain" description="C2H2-type" evidence="10">
    <location>
        <begin position="370"/>
        <end position="399"/>
    </location>
</feature>
<keyword evidence="3" id="KW-0677">Repeat</keyword>
<keyword evidence="4 8" id="KW-0863">Zinc-finger</keyword>
<comment type="caution">
    <text evidence="11">The sequence shown here is derived from an EMBL/GenBank/DDBJ whole genome shotgun (WGS) entry which is preliminary data.</text>
</comment>
<dbReference type="Proteomes" id="UP001642540">
    <property type="component" value="Unassembled WGS sequence"/>
</dbReference>
<keyword evidence="9" id="KW-0175">Coiled coil</keyword>
<dbReference type="SMART" id="SM00355">
    <property type="entry name" value="ZnF_C2H2"/>
    <property type="match status" value="2"/>
</dbReference>
<evidence type="ECO:0000256" key="8">
    <source>
        <dbReference type="PROSITE-ProRule" id="PRU00042"/>
    </source>
</evidence>
<name>A0ABP1RJ11_9HEXA</name>
<feature type="coiled-coil region" evidence="9">
    <location>
        <begin position="8"/>
        <end position="120"/>
    </location>
</feature>
<sequence length="414" mass="46822">MSDIGSFMPRMLQELVKCKEKRKKLEEAVMILKLENQNLQIERGTLQGRVNMLQAKHYGDILLLQEQLQNAIIEAEVAKQSFGKKTAELDAKLKAAETGRRVAEEELADWKKGLERLEKLCEEVVGEESEDDDSASGSAEFERAEQVFENLTVGQPLDVEIIDLTQADDDDGKESDTTRGIGDVGVNQAEFVIRDTFKKEPDCHEENTENNDVSNNGNTVDVPDWGRGDAAEVGIGNCDVIITEQPPQIVNIKSEALDLFGFQIDGNENDGSNNNQEAPPGTTISHVVSSNKKTTKSKAIIHERDYSKEPRIFCRCGKEFLWITKLNQHLNNYNNRRFCCKLCEKRFRWGCLLRYHLLRKHNATMVGGSYSCGKCGGQFATRGLLFKHQQRRKHRKSYERSSRGRVIEATNLPK</sequence>
<evidence type="ECO:0000259" key="10">
    <source>
        <dbReference type="PROSITE" id="PS50157"/>
    </source>
</evidence>
<dbReference type="PROSITE" id="PS50157">
    <property type="entry name" value="ZINC_FINGER_C2H2_2"/>
    <property type="match status" value="1"/>
</dbReference>
<dbReference type="InterPro" id="IPR013087">
    <property type="entry name" value="Znf_C2H2_type"/>
</dbReference>
<evidence type="ECO:0000256" key="4">
    <source>
        <dbReference type="ARBA" id="ARBA00022771"/>
    </source>
</evidence>
<dbReference type="PANTHER" id="PTHR24404:SF114">
    <property type="entry name" value="KLUMPFUSS, ISOFORM B-RELATED"/>
    <property type="match status" value="1"/>
</dbReference>
<dbReference type="PANTHER" id="PTHR24404">
    <property type="entry name" value="ZINC FINGER PROTEIN"/>
    <property type="match status" value="1"/>
</dbReference>
<dbReference type="SUPFAM" id="SSF57667">
    <property type="entry name" value="beta-beta-alpha zinc fingers"/>
    <property type="match status" value="1"/>
</dbReference>
<accession>A0ABP1RJ11</accession>
<evidence type="ECO:0000256" key="6">
    <source>
        <dbReference type="ARBA" id="ARBA00023125"/>
    </source>
</evidence>
<keyword evidence="2" id="KW-0479">Metal-binding</keyword>
<dbReference type="InterPro" id="IPR050589">
    <property type="entry name" value="Ikaros_C2H2-ZF"/>
</dbReference>
<evidence type="ECO:0000256" key="3">
    <source>
        <dbReference type="ARBA" id="ARBA00022737"/>
    </source>
</evidence>
<evidence type="ECO:0000256" key="7">
    <source>
        <dbReference type="ARBA" id="ARBA00023242"/>
    </source>
</evidence>
<comment type="subcellular location">
    <subcellularLocation>
        <location evidence="1">Nucleus</location>
    </subcellularLocation>
</comment>